<evidence type="ECO:0000313" key="2">
    <source>
        <dbReference type="EMBL" id="TWV77548.1"/>
    </source>
</evidence>
<dbReference type="Proteomes" id="UP000318041">
    <property type="component" value="Unassembled WGS sequence"/>
</dbReference>
<feature type="signal peptide" evidence="1">
    <location>
        <begin position="1"/>
        <end position="23"/>
    </location>
</feature>
<dbReference type="AlphaFoldDB" id="A0A5C6LIZ6"/>
<dbReference type="PROSITE" id="PS51257">
    <property type="entry name" value="PROKAR_LIPOPROTEIN"/>
    <property type="match status" value="1"/>
</dbReference>
<evidence type="ECO:0008006" key="4">
    <source>
        <dbReference type="Google" id="ProtNLM"/>
    </source>
</evidence>
<dbReference type="RefSeq" id="WP_146293824.1">
    <property type="nucleotide sequence ID" value="NZ_VOHY01000003.1"/>
</dbReference>
<feature type="chain" id="PRO_5022722719" description="YD repeat-containing protein" evidence="1">
    <location>
        <begin position="24"/>
        <end position="568"/>
    </location>
</feature>
<dbReference type="Gene3D" id="2.180.10.10">
    <property type="entry name" value="RHS repeat-associated core"/>
    <property type="match status" value="1"/>
</dbReference>
<dbReference type="EMBL" id="VOHY01000003">
    <property type="protein sequence ID" value="TWV77548.1"/>
    <property type="molecule type" value="Genomic_DNA"/>
</dbReference>
<evidence type="ECO:0000313" key="3">
    <source>
        <dbReference type="Proteomes" id="UP000318041"/>
    </source>
</evidence>
<keyword evidence="1" id="KW-0732">Signal</keyword>
<evidence type="ECO:0000256" key="1">
    <source>
        <dbReference type="SAM" id="SignalP"/>
    </source>
</evidence>
<organism evidence="2 3">
    <name type="scientific">Bacteroides fragilis</name>
    <dbReference type="NCBI Taxonomy" id="817"/>
    <lineage>
        <taxon>Bacteria</taxon>
        <taxon>Pseudomonadati</taxon>
        <taxon>Bacteroidota</taxon>
        <taxon>Bacteroidia</taxon>
        <taxon>Bacteroidales</taxon>
        <taxon>Bacteroidaceae</taxon>
        <taxon>Bacteroides</taxon>
    </lineage>
</organism>
<protein>
    <recommendedName>
        <fullName evidence="4">YD repeat-containing protein</fullName>
    </recommendedName>
</protein>
<gene>
    <name evidence="2" type="ORF">FSA08_05870</name>
</gene>
<sequence length="568" mass="65250">MKALQTIQALSLFGLLTLGTASCNSSDESNQPYTPLQVYFDPVRVDMNMEELMPYFVNYPTDWAKMGLRGYPKQVSYDYHNAAWGVTYTSQYEFLSNGRLSEQRRTSFNVGASGFDVISYEYDSRSNLTLIKSVYDGRYKRRYKDNGFVYDSVGRLVRRERDQGGNPGTWNYLYEYHRNGTLKSILPEKERSLATEAGVTLYKLRFDSLAHLQSFETPNTPNLFLKGIDGYKMGKSVTTYTYTGHLCTQAVEKMPVQFDQGTETLTATSSFTYNSHGDLASWTYNGGVYKSSGNSWRVDDMKFTISYEYVYDEQGNWTQATVTFPANIDEIPALRTYYKATRYGFTSNQDRSPSVKSGETPTLTVVRTIFYWDKETIASQKAAENKGQSARAKPLRYKGTDIYGLNGTVKSVKSSESSYKFDQAGNLIFKEDNYDNGSITYEYITPTSYKVEGWDDAVVNITIEDGKRSDVCPEAITNTELDRFYTFDKKGRITSQKFTSYMAYATLTYSYEGNNKYPATMVENHPDYGTITYHYTYTKFDKHKNWIERKVSCTNSEEYTEKRTIEYW</sequence>
<name>A0A5C6LIZ6_BACFG</name>
<proteinExistence type="predicted"/>
<accession>A0A5C6LIZ6</accession>
<reference evidence="2 3" key="1">
    <citation type="submission" date="2019-08" db="EMBL/GenBank/DDBJ databases">
        <title>Genome sequencing of Bacteroides fragilis Sample_iSURF_9.</title>
        <authorList>
            <person name="Chandler J.E."/>
            <person name="Ruoff K.L."/>
            <person name="Price C.E."/>
            <person name="Valls R.A."/>
            <person name="O'Toole G.A."/>
        </authorList>
    </citation>
    <scope>NUCLEOTIDE SEQUENCE [LARGE SCALE GENOMIC DNA]</scope>
    <source>
        <strain evidence="2 3">CFPLTA004_1B</strain>
    </source>
</reference>
<comment type="caution">
    <text evidence="2">The sequence shown here is derived from an EMBL/GenBank/DDBJ whole genome shotgun (WGS) entry which is preliminary data.</text>
</comment>